<dbReference type="Gene3D" id="3.40.50.720">
    <property type="entry name" value="NAD(P)-binding Rossmann-like Domain"/>
    <property type="match status" value="1"/>
</dbReference>
<reference evidence="8" key="1">
    <citation type="submission" date="2021-10" db="EMBL/GenBank/DDBJ databases">
        <title>Tropical sea cucumber genome reveals ecological adaptation and Cuvierian tubules defense mechanism.</title>
        <authorList>
            <person name="Chen T."/>
        </authorList>
    </citation>
    <scope>NUCLEOTIDE SEQUENCE</scope>
    <source>
        <strain evidence="8">Nanhai2018</strain>
        <tissue evidence="8">Muscle</tissue>
    </source>
</reference>
<dbReference type="AlphaFoldDB" id="A0A9Q1H2V0"/>
<dbReference type="PANTHER" id="PTHR11695:SF294">
    <property type="entry name" value="RETICULON-4-INTERACTING PROTEIN 1, MITOCHONDRIAL"/>
    <property type="match status" value="1"/>
</dbReference>
<dbReference type="InterPro" id="IPR020843">
    <property type="entry name" value="ER"/>
</dbReference>
<feature type="domain" description="Enoyl reductase (ER)" evidence="7">
    <location>
        <begin position="86"/>
        <end position="422"/>
    </location>
</feature>
<dbReference type="InterPro" id="IPR013154">
    <property type="entry name" value="ADH-like_N"/>
</dbReference>
<dbReference type="Pfam" id="PF08240">
    <property type="entry name" value="ADH_N"/>
    <property type="match status" value="1"/>
</dbReference>
<evidence type="ECO:0000256" key="6">
    <source>
        <dbReference type="SAM" id="Phobius"/>
    </source>
</evidence>
<dbReference type="SUPFAM" id="SSF51735">
    <property type="entry name" value="NAD(P)-binding Rossmann-fold domains"/>
    <property type="match status" value="1"/>
</dbReference>
<proteinExistence type="inferred from homology"/>
<keyword evidence="3" id="KW-0809">Transit peptide</keyword>
<feature type="transmembrane region" description="Helical" evidence="6">
    <location>
        <begin position="36"/>
        <end position="57"/>
    </location>
</feature>
<comment type="caution">
    <text evidence="8">The sequence shown here is derived from an EMBL/GenBank/DDBJ whole genome shotgun (WGS) entry which is preliminary data.</text>
</comment>
<organism evidence="8 9">
    <name type="scientific">Holothuria leucospilota</name>
    <name type="common">Black long sea cucumber</name>
    <name type="synonym">Mertensiothuria leucospilota</name>
    <dbReference type="NCBI Taxonomy" id="206669"/>
    <lineage>
        <taxon>Eukaryota</taxon>
        <taxon>Metazoa</taxon>
        <taxon>Echinodermata</taxon>
        <taxon>Eleutherozoa</taxon>
        <taxon>Echinozoa</taxon>
        <taxon>Holothuroidea</taxon>
        <taxon>Aspidochirotacea</taxon>
        <taxon>Aspidochirotida</taxon>
        <taxon>Holothuriidae</taxon>
        <taxon>Holothuria</taxon>
    </lineage>
</organism>
<dbReference type="CDD" id="cd08248">
    <property type="entry name" value="RTN4I1"/>
    <property type="match status" value="1"/>
</dbReference>
<keyword evidence="6" id="KW-0812">Transmembrane</keyword>
<dbReference type="Gene3D" id="3.90.180.10">
    <property type="entry name" value="Medium-chain alcohol dehydrogenases, catalytic domain"/>
    <property type="match status" value="1"/>
</dbReference>
<dbReference type="InterPro" id="IPR036291">
    <property type="entry name" value="NAD(P)-bd_dom_sf"/>
</dbReference>
<comment type="similarity">
    <text evidence="2">Belongs to the zinc-containing alcohol dehydrogenase family. Quinone oxidoreductase subfamily.</text>
</comment>
<dbReference type="InterPro" id="IPR011032">
    <property type="entry name" value="GroES-like_sf"/>
</dbReference>
<name>A0A9Q1H2V0_HOLLE</name>
<keyword evidence="4" id="KW-0560">Oxidoreductase</keyword>
<sequence>MEAVKNNKMLISAFIIAAILITVTFPDEGVEIQKTIISKFHMKVVIAVGAVFLSYYVTRNPKRKPQPIVSFSDTLKMKAMLIRSYGTHRMEIGTMPRPKVTKPYDVLIKVKAASLNPIDFRVKEWYGQELLKKRREMMGFSNSFPIVVGRDCSGEVVEVGSHVSQFKPGDEVWASGSIFHTPGTLAQYFLTSDQLISKKPTNIGHIEAASLPYVITTSWQAFLKAGINATTAKGKRVLILAGTGGVGSFAIQILKAWGCHVTTTCSADGIEMVKRLGADRAIDYKKESLVAAVEDKEKFDFVFCTRGGDDTYKTCLAVCRPGGCVVTIVTPVVRNLDKYGYILGTIKNFIDILKYRHFQKWMYNKDFRYSFHEPDGPFLQEVAELVEAGKVKGCIDRSYEFVRTNEALEKLKEGHARGKFVVSVPQDE</sequence>
<dbReference type="GO" id="GO:0005739">
    <property type="term" value="C:mitochondrion"/>
    <property type="evidence" value="ECO:0007669"/>
    <property type="project" value="UniProtKB-SubCell"/>
</dbReference>
<protein>
    <submittedName>
        <fullName evidence="8">Reticulon-4-interacting protein 1, mitochondrial</fullName>
    </submittedName>
</protein>
<dbReference type="SUPFAM" id="SSF50129">
    <property type="entry name" value="GroES-like"/>
    <property type="match status" value="1"/>
</dbReference>
<dbReference type="Proteomes" id="UP001152320">
    <property type="component" value="Chromosome 11"/>
</dbReference>
<dbReference type="GO" id="GO:0016491">
    <property type="term" value="F:oxidoreductase activity"/>
    <property type="evidence" value="ECO:0007669"/>
    <property type="project" value="UniProtKB-KW"/>
</dbReference>
<accession>A0A9Q1H2V0</accession>
<dbReference type="OrthoDB" id="48317at2759"/>
<dbReference type="InterPro" id="IPR037397">
    <property type="entry name" value="RTN4IP1"/>
</dbReference>
<evidence type="ECO:0000256" key="1">
    <source>
        <dbReference type="ARBA" id="ARBA00004173"/>
    </source>
</evidence>
<dbReference type="PANTHER" id="PTHR11695">
    <property type="entry name" value="ALCOHOL DEHYDROGENASE RELATED"/>
    <property type="match status" value="1"/>
</dbReference>
<evidence type="ECO:0000256" key="3">
    <source>
        <dbReference type="ARBA" id="ARBA00022946"/>
    </source>
</evidence>
<comment type="subcellular location">
    <subcellularLocation>
        <location evidence="1">Mitochondrion</location>
    </subcellularLocation>
</comment>
<evidence type="ECO:0000259" key="7">
    <source>
        <dbReference type="SMART" id="SM00829"/>
    </source>
</evidence>
<evidence type="ECO:0000256" key="2">
    <source>
        <dbReference type="ARBA" id="ARBA00010371"/>
    </source>
</evidence>
<keyword evidence="6" id="KW-1133">Transmembrane helix</keyword>
<dbReference type="InterPro" id="IPR050700">
    <property type="entry name" value="YIM1/Zinc_Alcohol_DH_Fams"/>
</dbReference>
<evidence type="ECO:0000256" key="4">
    <source>
        <dbReference type="ARBA" id="ARBA00023002"/>
    </source>
</evidence>
<evidence type="ECO:0000313" key="9">
    <source>
        <dbReference type="Proteomes" id="UP001152320"/>
    </source>
</evidence>
<evidence type="ECO:0000256" key="5">
    <source>
        <dbReference type="ARBA" id="ARBA00023128"/>
    </source>
</evidence>
<dbReference type="EMBL" id="JAIZAY010000011">
    <property type="protein sequence ID" value="KAJ8033192.1"/>
    <property type="molecule type" value="Genomic_DNA"/>
</dbReference>
<keyword evidence="9" id="KW-1185">Reference proteome</keyword>
<dbReference type="SMART" id="SM00829">
    <property type="entry name" value="PKS_ER"/>
    <property type="match status" value="1"/>
</dbReference>
<keyword evidence="6" id="KW-0472">Membrane</keyword>
<dbReference type="FunFam" id="3.40.50.720:FF:000147">
    <property type="entry name" value="Reticulon-4-interacting protein 1 homolog, mitochondrial"/>
    <property type="match status" value="1"/>
</dbReference>
<dbReference type="Pfam" id="PF13602">
    <property type="entry name" value="ADH_zinc_N_2"/>
    <property type="match status" value="1"/>
</dbReference>
<gene>
    <name evidence="8" type="ORF">HOLleu_23350</name>
</gene>
<keyword evidence="5" id="KW-0496">Mitochondrion</keyword>
<evidence type="ECO:0000313" key="8">
    <source>
        <dbReference type="EMBL" id="KAJ8033192.1"/>
    </source>
</evidence>